<reference evidence="4" key="1">
    <citation type="submission" date="2021-01" db="EMBL/GenBank/DDBJ databases">
        <authorList>
            <person name="Corre E."/>
            <person name="Pelletier E."/>
            <person name="Niang G."/>
            <person name="Scheremetjew M."/>
            <person name="Finn R."/>
            <person name="Kale V."/>
            <person name="Holt S."/>
            <person name="Cochrane G."/>
            <person name="Meng A."/>
            <person name="Brown T."/>
            <person name="Cohen L."/>
        </authorList>
    </citation>
    <scope>NUCLEOTIDE SEQUENCE</scope>
    <source>
        <strain evidence="4">CCMP1661</strain>
    </source>
</reference>
<dbReference type="GO" id="GO:0046872">
    <property type="term" value="F:metal ion binding"/>
    <property type="evidence" value="ECO:0007669"/>
    <property type="project" value="UniProtKB-KW"/>
</dbReference>
<dbReference type="EMBL" id="HBHR01011567">
    <property type="protein sequence ID" value="CAD9863057.1"/>
    <property type="molecule type" value="Transcribed_RNA"/>
</dbReference>
<evidence type="ECO:0008006" key="5">
    <source>
        <dbReference type="Google" id="ProtNLM"/>
    </source>
</evidence>
<keyword evidence="2" id="KW-0378">Hydrolase</keyword>
<evidence type="ECO:0000256" key="1">
    <source>
        <dbReference type="ARBA" id="ARBA00022723"/>
    </source>
</evidence>
<dbReference type="InterPro" id="IPR050582">
    <property type="entry name" value="HAD-like_SerB"/>
</dbReference>
<keyword evidence="1" id="KW-0479">Metal-binding</keyword>
<dbReference type="GO" id="GO:0016787">
    <property type="term" value="F:hydrolase activity"/>
    <property type="evidence" value="ECO:0007669"/>
    <property type="project" value="UniProtKB-KW"/>
</dbReference>
<dbReference type="SUPFAM" id="SSF56784">
    <property type="entry name" value="HAD-like"/>
    <property type="match status" value="1"/>
</dbReference>
<dbReference type="PANTHER" id="PTHR43344">
    <property type="entry name" value="PHOSPHOSERINE PHOSPHATASE"/>
    <property type="match status" value="1"/>
</dbReference>
<evidence type="ECO:0000313" key="4">
    <source>
        <dbReference type="EMBL" id="CAD9863057.1"/>
    </source>
</evidence>
<dbReference type="PANTHER" id="PTHR43344:SF13">
    <property type="entry name" value="PHOSPHATASE RV3661-RELATED"/>
    <property type="match status" value="1"/>
</dbReference>
<proteinExistence type="predicted"/>
<name>A0A7S2UYF1_9STRA</name>
<dbReference type="InterPro" id="IPR023214">
    <property type="entry name" value="HAD_sf"/>
</dbReference>
<accession>A0A7S2UYF1</accession>
<evidence type="ECO:0000256" key="3">
    <source>
        <dbReference type="ARBA" id="ARBA00022842"/>
    </source>
</evidence>
<dbReference type="InterPro" id="IPR036412">
    <property type="entry name" value="HAD-like_sf"/>
</dbReference>
<organism evidence="4">
    <name type="scientific">Fibrocapsa japonica</name>
    <dbReference type="NCBI Taxonomy" id="94617"/>
    <lineage>
        <taxon>Eukaryota</taxon>
        <taxon>Sar</taxon>
        <taxon>Stramenopiles</taxon>
        <taxon>Ochrophyta</taxon>
        <taxon>Raphidophyceae</taxon>
        <taxon>Chattonellales</taxon>
        <taxon>Chattonellaceae</taxon>
        <taxon>Fibrocapsa</taxon>
    </lineage>
</organism>
<gene>
    <name evidence="4" type="ORF">FJAP1339_LOCUS5589</name>
</gene>
<sequence>MDLVYSSTSFGFVGSSFSSMLRSTLWGSTDMIMLKPLDGTASNAVDPLVTPLRFQSSSRRKIERKPSELTEASFEALHRNWDPETALALQKIIDMPVPNGRKKVAAFDADGTIWTNDVAEIFMKWMEEHDYWPRPGNYCERYDQMIAEGKISEAYGYAAQLFAGMPISEIRQRTKECFEEHTIQCIRPEMQQLLQLLHDRKDWEVYIVSASPKWVVDAGAFHMGLSPENVIGIEVEEKNGMGTDQLKLPIPLREGKAVVLQKILDGRSASLCAGNSLDDEALLQTSSGVSIVVTPESVPTEENRRACRELTQMAAEHGWMVHRPCHVVEENAIYA</sequence>
<keyword evidence="3" id="KW-0460">Magnesium</keyword>
<dbReference type="Pfam" id="PF12710">
    <property type="entry name" value="HAD"/>
    <property type="match status" value="1"/>
</dbReference>
<protein>
    <recommendedName>
        <fullName evidence="5">Haloacid dehalogenase-like hydrolase</fullName>
    </recommendedName>
</protein>
<evidence type="ECO:0000256" key="2">
    <source>
        <dbReference type="ARBA" id="ARBA00022801"/>
    </source>
</evidence>
<dbReference type="Gene3D" id="3.40.50.1000">
    <property type="entry name" value="HAD superfamily/HAD-like"/>
    <property type="match status" value="1"/>
</dbReference>
<dbReference type="AlphaFoldDB" id="A0A7S2UYF1"/>